<reference evidence="6 7" key="1">
    <citation type="submission" date="2018-02" db="EMBL/GenBank/DDBJ databases">
        <title>Discovery of a pederin family compound in a non-symbiotic bloom-forming cyanobacterium.</title>
        <authorList>
            <person name="Kust A."/>
            <person name="Mares J."/>
            <person name="Jokela J."/>
            <person name="Urajova P."/>
            <person name="Hajek J."/>
            <person name="Saurav K."/>
            <person name="Voracova K."/>
            <person name="Fewer D.P."/>
            <person name="Haapaniemi E."/>
            <person name="Permi P."/>
            <person name="Rehakova K."/>
            <person name="Sivonen K."/>
            <person name="Hrouzek P."/>
        </authorList>
    </citation>
    <scope>NUCLEOTIDE SEQUENCE [LARGE SCALE GENOMIC DNA]</scope>
    <source>
        <strain evidence="6 7">CHARLIE-1</strain>
    </source>
</reference>
<comment type="caution">
    <text evidence="6">The sequence shown here is derived from an EMBL/GenBank/DDBJ whole genome shotgun (WGS) entry which is preliminary data.</text>
</comment>
<dbReference type="Proteomes" id="UP000239589">
    <property type="component" value="Unassembled WGS sequence"/>
</dbReference>
<dbReference type="PANTHER" id="PTHR34183:SF1">
    <property type="entry name" value="ENDOLYTIC PEPTIDOGLYCAN TRANSGLYCOSYLASE RLPA"/>
    <property type="match status" value="1"/>
</dbReference>
<dbReference type="Pfam" id="PF03330">
    <property type="entry name" value="DPBB_1"/>
    <property type="match status" value="1"/>
</dbReference>
<dbReference type="EC" id="4.2.2.-" evidence="3"/>
<comment type="function">
    <text evidence="3">Lytic transglycosylase with a strong preference for naked glycan strands that lack stem peptides.</text>
</comment>
<evidence type="ECO:0000313" key="6">
    <source>
        <dbReference type="EMBL" id="PPJ62070.1"/>
    </source>
</evidence>
<name>A0A2S6CR24_9CYAN</name>
<proteinExistence type="inferred from homology"/>
<evidence type="ECO:0000259" key="5">
    <source>
        <dbReference type="Pfam" id="PF03330"/>
    </source>
</evidence>
<keyword evidence="7" id="KW-1185">Reference proteome</keyword>
<dbReference type="GO" id="GO:0000270">
    <property type="term" value="P:peptidoglycan metabolic process"/>
    <property type="evidence" value="ECO:0007669"/>
    <property type="project" value="UniProtKB-UniRule"/>
</dbReference>
<evidence type="ECO:0000256" key="2">
    <source>
        <dbReference type="ARBA" id="ARBA00023316"/>
    </source>
</evidence>
<feature type="domain" description="RlpA-like protein double-psi beta-barrel" evidence="5">
    <location>
        <begin position="287"/>
        <end position="373"/>
    </location>
</feature>
<evidence type="ECO:0000256" key="3">
    <source>
        <dbReference type="HAMAP-Rule" id="MF_02071"/>
    </source>
</evidence>
<dbReference type="Gene3D" id="2.40.40.10">
    <property type="entry name" value="RlpA-like domain"/>
    <property type="match status" value="1"/>
</dbReference>
<dbReference type="RefSeq" id="WP_104389031.1">
    <property type="nucleotide sequence ID" value="NZ_PGEM01000143.1"/>
</dbReference>
<dbReference type="AlphaFoldDB" id="A0A2S6CR24"/>
<dbReference type="InterPro" id="IPR034718">
    <property type="entry name" value="RlpA"/>
</dbReference>
<keyword evidence="2 3" id="KW-0961">Cell wall biogenesis/degradation</keyword>
<dbReference type="PANTHER" id="PTHR34183">
    <property type="entry name" value="ENDOLYTIC PEPTIDOGLYCAN TRANSGLYCOSYLASE RLPA"/>
    <property type="match status" value="1"/>
</dbReference>
<organism evidence="6 7">
    <name type="scientific">Cuspidothrix issatschenkoi CHARLIE-1</name>
    <dbReference type="NCBI Taxonomy" id="2052836"/>
    <lineage>
        <taxon>Bacteria</taxon>
        <taxon>Bacillati</taxon>
        <taxon>Cyanobacteriota</taxon>
        <taxon>Cyanophyceae</taxon>
        <taxon>Nostocales</taxon>
        <taxon>Aphanizomenonaceae</taxon>
        <taxon>Cuspidothrix</taxon>
    </lineage>
</organism>
<gene>
    <name evidence="3" type="primary">rlpA</name>
    <name evidence="6" type="ORF">CUN59_17400</name>
</gene>
<dbReference type="HAMAP" id="MF_02071">
    <property type="entry name" value="RlpA"/>
    <property type="match status" value="1"/>
</dbReference>
<evidence type="ECO:0000256" key="1">
    <source>
        <dbReference type="ARBA" id="ARBA00023239"/>
    </source>
</evidence>
<comment type="similarity">
    <text evidence="3 4">Belongs to the RlpA family.</text>
</comment>
<accession>A0A2S6CR24</accession>
<dbReference type="CDD" id="cd22268">
    <property type="entry name" value="DPBB_RlpA-like"/>
    <property type="match status" value="1"/>
</dbReference>
<dbReference type="GO" id="GO:0008932">
    <property type="term" value="F:lytic endotransglycosylase activity"/>
    <property type="evidence" value="ECO:0007669"/>
    <property type="project" value="UniProtKB-UniRule"/>
</dbReference>
<dbReference type="InterPro" id="IPR012997">
    <property type="entry name" value="RplA"/>
</dbReference>
<keyword evidence="1 3" id="KW-0456">Lyase</keyword>
<evidence type="ECO:0000256" key="4">
    <source>
        <dbReference type="RuleBase" id="RU003495"/>
    </source>
</evidence>
<dbReference type="SUPFAM" id="SSF50685">
    <property type="entry name" value="Barwin-like endoglucanases"/>
    <property type="match status" value="1"/>
</dbReference>
<evidence type="ECO:0000313" key="7">
    <source>
        <dbReference type="Proteomes" id="UP000239589"/>
    </source>
</evidence>
<dbReference type="NCBIfam" id="TIGR00413">
    <property type="entry name" value="rlpA"/>
    <property type="match status" value="1"/>
</dbReference>
<dbReference type="GO" id="GO:0071555">
    <property type="term" value="P:cell wall organization"/>
    <property type="evidence" value="ECO:0007669"/>
    <property type="project" value="UniProtKB-KW"/>
</dbReference>
<dbReference type="InterPro" id="IPR036908">
    <property type="entry name" value="RlpA-like_sf"/>
</dbReference>
<protein>
    <recommendedName>
        <fullName evidence="3">Probable endolytic peptidoglycan transglycosylase RlpA</fullName>
        <ecNumber evidence="3">4.2.2.-</ecNumber>
    </recommendedName>
</protein>
<sequence>MISIVMLGVASLMDGTLMLTRNLPTGVIAKVSPTQFTNNLEKTQAEFFSIAKAYKRIWSKNLVLTNLFPFNGKSRELASAVNTVNSSISTTLTAKETELCAYVPENIAAQSQLQNATHSLPAPVSQISFPKINISPANVVRSLESFFKAINNPLEQNSSHDYAPVLIVRRNYYNYEVWVNNSFVARLPDQITANFLKERLQQLVSSPTIQPTQLQPGLVDNTPSLMVGNRLLFAINRQLSNQLGSNGHTLAIQWINNLRIALHAEPLTLVQGQIEIYGLESSTTKLSGLASWYGGYFHGRLTANGEIYNQDDFTVAHRSLPFNTYLKVTNTKNGKSVIVRVNDRGPYISPRSLDLSRTAARCLGSEHTGVVPYQAVVLQQNAPQMTLNPSPVKTQEMANAKSELLVSKF</sequence>
<dbReference type="OrthoDB" id="9779128at2"/>
<dbReference type="EMBL" id="PGEM01000143">
    <property type="protein sequence ID" value="PPJ62070.1"/>
    <property type="molecule type" value="Genomic_DNA"/>
</dbReference>
<dbReference type="InterPro" id="IPR009009">
    <property type="entry name" value="RlpA-like_DPBB"/>
</dbReference>